<dbReference type="OrthoDB" id="9815644at2"/>
<dbReference type="EMBL" id="NHON01000163">
    <property type="protein sequence ID" value="OWJ56625.1"/>
    <property type="molecule type" value="Genomic_DNA"/>
</dbReference>
<dbReference type="InterPro" id="IPR029063">
    <property type="entry name" value="SAM-dependent_MTases_sf"/>
</dbReference>
<keyword evidence="3" id="KW-1185">Reference proteome</keyword>
<sequence length="404" mass="44423">MPCIICGSPDLAFLVELASVPVICNQLHRNGEDARRVARGDIWLVGCRYCGHVFNSAFDAERVVYDERYENSLMGSPHYRQYSDGIISRLLSVYGLAGGTAVEIGCGRGEFLRMLRKRGLRKGIGFDPGRSTGEDTIGDPAVTIIGDVFTPSLAPYADIVCSRYVLEHLPRPVDLLRSICEAYASHPARVVYTEVPNGTYMLDRLGIWDPLYEHLSYFTSSSLAHAVRLAGLVPGPINVGFGHQFLAVEATFARPEADERVTVAPDIQSFDGFADRFRKALSVWQDWLNQARWEGRRLVLWGAGAKGVTFLNILDRSGRAVERVVDINPLKAGAFTAGTGHLIVPPAALKERPPDKILVMNPEYETEVRQTLDGLGLDVELIVVSGRLPPPGTRKQRSVSCVSS</sequence>
<reference evidence="3" key="1">
    <citation type="submission" date="2017-05" db="EMBL/GenBank/DDBJ databases">
        <authorList>
            <person name="Macchi M."/>
            <person name="Festa S."/>
            <person name="Coppotelli B.M."/>
            <person name="Morelli I.S."/>
        </authorList>
    </citation>
    <scope>NUCLEOTIDE SEQUENCE [LARGE SCALE GENOMIC DNA]</scope>
    <source>
        <strain evidence="3">I</strain>
    </source>
</reference>
<name>A0A211YU95_9PROT</name>
<gene>
    <name evidence="2" type="ORF">BWR60_34820</name>
</gene>
<proteinExistence type="predicted"/>
<dbReference type="AlphaFoldDB" id="A0A211YU95"/>
<evidence type="ECO:0000313" key="3">
    <source>
        <dbReference type="Proteomes" id="UP000196655"/>
    </source>
</evidence>
<organism evidence="2 3">
    <name type="scientific">Inquilinus limosus</name>
    <dbReference type="NCBI Taxonomy" id="171674"/>
    <lineage>
        <taxon>Bacteria</taxon>
        <taxon>Pseudomonadati</taxon>
        <taxon>Pseudomonadota</taxon>
        <taxon>Alphaproteobacteria</taxon>
        <taxon>Rhodospirillales</taxon>
        <taxon>Rhodospirillaceae</taxon>
        <taxon>Inquilinus</taxon>
    </lineage>
</organism>
<evidence type="ECO:0000259" key="1">
    <source>
        <dbReference type="Pfam" id="PF08484"/>
    </source>
</evidence>
<dbReference type="InterPro" id="IPR013691">
    <property type="entry name" value="MeTrfase_14"/>
</dbReference>
<dbReference type="Pfam" id="PF08484">
    <property type="entry name" value="Methyltransf_14"/>
    <property type="match status" value="1"/>
</dbReference>
<feature type="domain" description="C-methyltransferase" evidence="1">
    <location>
        <begin position="257"/>
        <end position="372"/>
    </location>
</feature>
<accession>A0A211YU95</accession>
<comment type="caution">
    <text evidence="2">The sequence shown here is derived from an EMBL/GenBank/DDBJ whole genome shotgun (WGS) entry which is preliminary data.</text>
</comment>
<dbReference type="Gene3D" id="3.40.50.720">
    <property type="entry name" value="NAD(P)-binding Rossmann-like Domain"/>
    <property type="match status" value="1"/>
</dbReference>
<dbReference type="Pfam" id="PF13489">
    <property type="entry name" value="Methyltransf_23"/>
    <property type="match status" value="1"/>
</dbReference>
<protein>
    <recommendedName>
        <fullName evidence="1">C-methyltransferase domain-containing protein</fullName>
    </recommendedName>
</protein>
<dbReference type="Proteomes" id="UP000196655">
    <property type="component" value="Unassembled WGS sequence"/>
</dbReference>
<dbReference type="RefSeq" id="WP_088157751.1">
    <property type="nucleotide sequence ID" value="NZ_NHON01000163.1"/>
</dbReference>
<evidence type="ECO:0000313" key="2">
    <source>
        <dbReference type="EMBL" id="OWJ56625.1"/>
    </source>
</evidence>
<dbReference type="Gene3D" id="3.40.50.150">
    <property type="entry name" value="Vaccinia Virus protein VP39"/>
    <property type="match status" value="1"/>
</dbReference>
<dbReference type="SUPFAM" id="SSF53335">
    <property type="entry name" value="S-adenosyl-L-methionine-dependent methyltransferases"/>
    <property type="match status" value="1"/>
</dbReference>